<keyword evidence="2" id="KW-1185">Reference proteome</keyword>
<evidence type="ECO:0000313" key="2">
    <source>
        <dbReference type="Proteomes" id="UP000675998"/>
    </source>
</evidence>
<dbReference type="RefSeq" id="YP_010771114.1">
    <property type="nucleotide sequence ID" value="NC_074490.1"/>
</dbReference>
<dbReference type="KEGG" id="vg:80400750"/>
<dbReference type="GeneID" id="80400750"/>
<proteinExistence type="predicted"/>
<reference evidence="1" key="1">
    <citation type="submission" date="2020-09" db="EMBL/GenBank/DDBJ databases">
        <title>Leviviricetes taxonomy.</title>
        <authorList>
            <person name="Stockdale S.R."/>
            <person name="Callanan J."/>
            <person name="Adriaenssens E.M."/>
            <person name="Kuhn J.H."/>
            <person name="Rumnieks J."/>
            <person name="Shkoporov A."/>
            <person name="Draper L.A."/>
            <person name="Ross P."/>
            <person name="Hill C."/>
        </authorList>
    </citation>
    <scope>NUCLEOTIDE SEQUENCE</scope>
</reference>
<accession>A0A8S5L0R5</accession>
<organism evidence="1 2">
    <name type="scientific">ssRNA phage SRR6049586_2</name>
    <dbReference type="NCBI Taxonomy" id="2786481"/>
    <lineage>
        <taxon>Viruses</taxon>
        <taxon>Riboviria</taxon>
        <taxon>Orthornavirae</taxon>
        <taxon>Lenarviricota</taxon>
        <taxon>Leviviricetes</taxon>
        <taxon>Timlovirales</taxon>
        <taxon>Steitzviridae</taxon>
        <taxon>Sperdavirus</taxon>
        <taxon>Sperdavirus luticola</taxon>
    </lineage>
</organism>
<evidence type="ECO:0000313" key="1">
    <source>
        <dbReference type="EMBL" id="DAD50925.1"/>
    </source>
</evidence>
<dbReference type="Proteomes" id="UP000675998">
    <property type="component" value="Segment"/>
</dbReference>
<name>A0A8S5L0R5_9VIRU</name>
<protein>
    <submittedName>
        <fullName evidence="1">Uncharacterized protein</fullName>
    </submittedName>
</protein>
<dbReference type="EMBL" id="BK013666">
    <property type="protein sequence ID" value="DAD50925.1"/>
    <property type="molecule type" value="Genomic_RNA"/>
</dbReference>
<gene>
    <name evidence="1" type="primary">SRR6049586_2_3</name>
</gene>
<sequence>MSAVTKLRRRCNVCGSSCSTKPHAYSGWTGLALCPQCIGKLEAQVELMVNRAHSEIVGKFGLGQPRSDWDRDRWVGILRLDAINSVIKGLHSYCHDSNEPVVVHQRSLPGVRWRTKDGRFASIDLTGFEEA</sequence>